<dbReference type="InterPro" id="IPR044843">
    <property type="entry name" value="Trans_IPPS_bact-type"/>
</dbReference>
<accession>I3ZFZ2</accession>
<gene>
    <name evidence="2" type="ordered locus">Terro_1868</name>
</gene>
<dbReference type="InterPro" id="IPR019845">
    <property type="entry name" value="Squalene/phytoene_synthase_CS"/>
</dbReference>
<dbReference type="GO" id="GO:0051996">
    <property type="term" value="F:squalene synthase [NAD(P)H] activity"/>
    <property type="evidence" value="ECO:0007669"/>
    <property type="project" value="InterPro"/>
</dbReference>
<dbReference type="AlphaFoldDB" id="I3ZFZ2"/>
<dbReference type="Pfam" id="PF00494">
    <property type="entry name" value="SQS_PSY"/>
    <property type="match status" value="1"/>
</dbReference>
<dbReference type="InterPro" id="IPR002060">
    <property type="entry name" value="Squ/phyt_synthse"/>
</dbReference>
<dbReference type="InterPro" id="IPR008949">
    <property type="entry name" value="Isoprenoid_synthase_dom_sf"/>
</dbReference>
<proteinExistence type="predicted"/>
<dbReference type="SUPFAM" id="SSF48576">
    <property type="entry name" value="Terpenoid synthases"/>
    <property type="match status" value="1"/>
</dbReference>
<dbReference type="OrthoDB" id="9787280at2"/>
<dbReference type="PANTHER" id="PTHR31480">
    <property type="entry name" value="BIFUNCTIONAL LYCOPENE CYCLASE/PHYTOENE SYNTHASE"/>
    <property type="match status" value="1"/>
</dbReference>
<dbReference type="InterPro" id="IPR033904">
    <property type="entry name" value="Trans_IPPS_HH"/>
</dbReference>
<dbReference type="Gene3D" id="1.10.600.10">
    <property type="entry name" value="Farnesyl Diphosphate Synthase"/>
    <property type="match status" value="1"/>
</dbReference>
<dbReference type="RefSeq" id="WP_014785729.1">
    <property type="nucleotide sequence ID" value="NC_018014.1"/>
</dbReference>
<dbReference type="SFLD" id="SFLDG01212">
    <property type="entry name" value="Phytoene_synthase_like"/>
    <property type="match status" value="1"/>
</dbReference>
<evidence type="ECO:0000313" key="2">
    <source>
        <dbReference type="EMBL" id="AFL88160.1"/>
    </source>
</evidence>
<dbReference type="GO" id="GO:0016117">
    <property type="term" value="P:carotenoid biosynthetic process"/>
    <property type="evidence" value="ECO:0007669"/>
    <property type="project" value="UniProtKB-ARBA"/>
</dbReference>
<keyword evidence="1" id="KW-0808">Transferase</keyword>
<reference evidence="2 3" key="1">
    <citation type="submission" date="2012-06" db="EMBL/GenBank/DDBJ databases">
        <title>Complete genome of Terriglobus roseus DSM 18391.</title>
        <authorList>
            <consortium name="US DOE Joint Genome Institute (JGI-PGF)"/>
            <person name="Lucas S."/>
            <person name="Copeland A."/>
            <person name="Lapidus A."/>
            <person name="Glavina del Rio T."/>
            <person name="Dalin E."/>
            <person name="Tice H."/>
            <person name="Bruce D."/>
            <person name="Goodwin L."/>
            <person name="Pitluck S."/>
            <person name="Peters L."/>
            <person name="Mikhailova N."/>
            <person name="Munk A.C.C."/>
            <person name="Kyrpides N."/>
            <person name="Mavromatis K."/>
            <person name="Ivanova N."/>
            <person name="Brettin T."/>
            <person name="Detter J.C."/>
            <person name="Han C."/>
            <person name="Larimer F."/>
            <person name="Land M."/>
            <person name="Hauser L."/>
            <person name="Markowitz V."/>
            <person name="Cheng J.-F."/>
            <person name="Hugenholtz P."/>
            <person name="Woyke T."/>
            <person name="Wu D."/>
            <person name="Brambilla E."/>
            <person name="Klenk H.-P."/>
            <person name="Eisen J.A."/>
        </authorList>
    </citation>
    <scope>NUCLEOTIDE SEQUENCE [LARGE SCALE GENOMIC DNA]</scope>
    <source>
        <strain evidence="3">DSM 18391 / NRRL B-41598 / KBS 63</strain>
    </source>
</reference>
<keyword evidence="3" id="KW-1185">Reference proteome</keyword>
<sequence length="313" mass="34648">MTDELTAAYAHCRVIAKREAKNFYYGFMALPAHKRDAMCAVYAFMRRADDISDEESYSLDDRRVMMADWLASWRGERAVDAQDVQVFMAVRDVQVSFGVTDDLLEKLIAGTTMDLDPAAPAGVQRISVAGRTIDQYESAEALERYCYLVASVVGLVTIRIFGFTNPAADEYAEQLGLAFQFTNILRDVKEDAERGRIYLPLEWMEPAGVTSADVLKAAASGDASPAMYAVLAELGSRAETFYGAENKLIPLLATDSRAAMRVLIRIYHMLLQDIRAKHYRVFQERISVSTARKLAVLGKGMLGGLMARGGAKP</sequence>
<dbReference type="Proteomes" id="UP000006056">
    <property type="component" value="Chromosome"/>
</dbReference>
<dbReference type="GO" id="GO:0004311">
    <property type="term" value="F:geranylgeranyl diphosphate synthase activity"/>
    <property type="evidence" value="ECO:0007669"/>
    <property type="project" value="InterPro"/>
</dbReference>
<evidence type="ECO:0000256" key="1">
    <source>
        <dbReference type="ARBA" id="ARBA00022679"/>
    </source>
</evidence>
<name>I3ZFZ2_TERRK</name>
<dbReference type="HOGENOM" id="CLU_037269_1_1_0"/>
<organism evidence="2 3">
    <name type="scientific">Terriglobus roseus (strain DSM 18391 / NRRL B-41598 / KBS 63)</name>
    <dbReference type="NCBI Taxonomy" id="926566"/>
    <lineage>
        <taxon>Bacteria</taxon>
        <taxon>Pseudomonadati</taxon>
        <taxon>Acidobacteriota</taxon>
        <taxon>Terriglobia</taxon>
        <taxon>Terriglobales</taxon>
        <taxon>Acidobacteriaceae</taxon>
        <taxon>Terriglobus</taxon>
    </lineage>
</organism>
<evidence type="ECO:0000313" key="3">
    <source>
        <dbReference type="Proteomes" id="UP000006056"/>
    </source>
</evidence>
<dbReference type="STRING" id="926566.Terro_1868"/>
<dbReference type="SFLD" id="SFLDG01018">
    <property type="entry name" value="Squalene/Phytoene_Synthase_Lik"/>
    <property type="match status" value="1"/>
</dbReference>
<dbReference type="eggNOG" id="COG1562">
    <property type="taxonomic scope" value="Bacteria"/>
</dbReference>
<dbReference type="CDD" id="cd00683">
    <property type="entry name" value="Trans_IPPS_HH"/>
    <property type="match status" value="1"/>
</dbReference>
<dbReference type="EMBL" id="CP003379">
    <property type="protein sequence ID" value="AFL88160.1"/>
    <property type="molecule type" value="Genomic_DNA"/>
</dbReference>
<dbReference type="SFLD" id="SFLDS00005">
    <property type="entry name" value="Isoprenoid_Synthase_Type_I"/>
    <property type="match status" value="1"/>
</dbReference>
<dbReference type="KEGG" id="trs:Terro_1868"/>
<dbReference type="PROSITE" id="PS01045">
    <property type="entry name" value="SQUALEN_PHYTOEN_SYN_2"/>
    <property type="match status" value="1"/>
</dbReference>
<protein>
    <submittedName>
        <fullName evidence="2">Phytoene/squalene synthetase</fullName>
    </submittedName>
</protein>